<dbReference type="Gene3D" id="3.40.50.300">
    <property type="entry name" value="P-loop containing nucleotide triphosphate hydrolases"/>
    <property type="match status" value="2"/>
</dbReference>
<dbReference type="SUPFAM" id="SSF52540">
    <property type="entry name" value="P-loop containing nucleoside triphosphate hydrolases"/>
    <property type="match status" value="2"/>
</dbReference>
<feature type="domain" description="AAA+ ATPase" evidence="1">
    <location>
        <begin position="506"/>
        <end position="635"/>
    </location>
</feature>
<dbReference type="InterPro" id="IPR027417">
    <property type="entry name" value="P-loop_NTPase"/>
</dbReference>
<evidence type="ECO:0000313" key="3">
    <source>
        <dbReference type="Proteomes" id="UP001166251"/>
    </source>
</evidence>
<organism evidence="2 3">
    <name type="scientific">Neiella holothuriorum</name>
    <dbReference type="NCBI Taxonomy" id="2870530"/>
    <lineage>
        <taxon>Bacteria</taxon>
        <taxon>Pseudomonadati</taxon>
        <taxon>Pseudomonadota</taxon>
        <taxon>Gammaproteobacteria</taxon>
        <taxon>Alteromonadales</taxon>
        <taxon>Echinimonadaceae</taxon>
        <taxon>Neiella</taxon>
    </lineage>
</organism>
<dbReference type="PANTHER" id="PTHR23074">
    <property type="entry name" value="AAA DOMAIN-CONTAINING"/>
    <property type="match status" value="1"/>
</dbReference>
<comment type="caution">
    <text evidence="2">The sequence shown here is derived from an EMBL/GenBank/DDBJ whole genome shotgun (WGS) entry which is preliminary data.</text>
</comment>
<dbReference type="SMART" id="SM00382">
    <property type="entry name" value="AAA"/>
    <property type="match status" value="2"/>
</dbReference>
<dbReference type="Pfam" id="PF00004">
    <property type="entry name" value="AAA"/>
    <property type="match status" value="2"/>
</dbReference>
<dbReference type="InterPro" id="IPR003959">
    <property type="entry name" value="ATPase_AAA_core"/>
</dbReference>
<dbReference type="CDD" id="cd19481">
    <property type="entry name" value="RecA-like_protease"/>
    <property type="match status" value="1"/>
</dbReference>
<dbReference type="InterPro" id="IPR050304">
    <property type="entry name" value="MT-severing_AAA_ATPase"/>
</dbReference>
<gene>
    <name evidence="2" type="ORF">K0504_17040</name>
</gene>
<dbReference type="RefSeq" id="WP_220105369.1">
    <property type="nucleotide sequence ID" value="NZ_JAHZSS010000028.1"/>
</dbReference>
<sequence>MTQSNLTLSRLFKQKKVSSEEQRTIRQALAAVSPKQLSSLPAPERLALSICTEFMSTSCAASSWRQGCNFSRQEFIDRVTQLLGFAYEAHELNWLNDFDYLKYAFSLVVRPQLDQKLVSFAQHALQSFNLTPEELAFTQFLFVAKDTHFGRPFFDCFEANELIVAEWLNCSQEQLFNTCGEKSALVKSGIIIFDVSPEELLSSKSPITEKFELNTHVAWAIRHRKNVSQQDLIKSALIAAPEPLMTAQDFKHLNTDLLKKHLKSSVSNNFIGTNILLYGPPGTGKTQLSRWLAKATKSTLFEVNEGLKFANDRNIFPNESENRLKATRFGLKLLATHNSNVVLSIDECENVLDGLNSKYVLNQLLESNEVPIIWIANDIYSIDKAVMRRFDLILEVPIPPKSVKARLFREQLNAYAVSKQYVDKLASHADMTVAQVASATKVLNSLQLAGDRAEQALSEILSEKMQAIGCDFSPSQYSMELNYNTQFTNTQGDDLGLIRDALAANDEGRLLMSGPPGCGKTGFAHHLAEYTNKPLVEITASSVLSPFIGETERNIAQMFHDTQQQGAILLIDEVDSLLSNRAGHHANWQTSQVNEMLSRMERYSGILIATTNRPDALDPAVRRRFDFSLDFNYLTQHQAEQMFLKLVGKKRLPAHIKRKFAALSQLTPGDFSQLKRKMRFRAEVDVDLLTQWLLQEQSAKTTQHNPMGFIQ</sequence>
<proteinExistence type="predicted"/>
<name>A0ABS7EMC5_9GAMM</name>
<accession>A0ABS7EMC5</accession>
<feature type="domain" description="AAA+ ATPase" evidence="1">
    <location>
        <begin position="271"/>
        <end position="400"/>
    </location>
</feature>
<protein>
    <submittedName>
        <fullName evidence="2">AAA family ATPase</fullName>
    </submittedName>
</protein>
<dbReference type="Proteomes" id="UP001166251">
    <property type="component" value="Unassembled WGS sequence"/>
</dbReference>
<reference evidence="2" key="1">
    <citation type="submission" date="2021-07" db="EMBL/GenBank/DDBJ databases">
        <title>Neiella marina sp. nov., isolated from the intestinal content of sea cucumber Apostichopus japonicus.</title>
        <authorList>
            <person name="Bai X."/>
        </authorList>
    </citation>
    <scope>NUCLEOTIDE SEQUENCE</scope>
    <source>
        <strain evidence="2">126</strain>
    </source>
</reference>
<dbReference type="EMBL" id="JAHZSS010000028">
    <property type="protein sequence ID" value="MBW8192746.1"/>
    <property type="molecule type" value="Genomic_DNA"/>
</dbReference>
<evidence type="ECO:0000313" key="2">
    <source>
        <dbReference type="EMBL" id="MBW8192746.1"/>
    </source>
</evidence>
<keyword evidence="3" id="KW-1185">Reference proteome</keyword>
<dbReference type="PANTHER" id="PTHR23074:SF83">
    <property type="entry name" value="VACUOLAR PROTEIN SORTING-ASSOCIATED PROTEIN 4A"/>
    <property type="match status" value="1"/>
</dbReference>
<evidence type="ECO:0000259" key="1">
    <source>
        <dbReference type="SMART" id="SM00382"/>
    </source>
</evidence>
<dbReference type="InterPro" id="IPR003593">
    <property type="entry name" value="AAA+_ATPase"/>
</dbReference>